<accession>W0RND8</accession>
<keyword evidence="4" id="KW-1185">Reference proteome</keyword>
<dbReference type="AlphaFoldDB" id="W0RND8"/>
<dbReference type="OrthoDB" id="9797736at2"/>
<protein>
    <submittedName>
        <fullName evidence="3">ABC-type transporter, periplasmic subunit</fullName>
    </submittedName>
</protein>
<geneLocation type="plasmid" evidence="3 4">
    <name>1</name>
</geneLocation>
<reference evidence="3 4" key="1">
    <citation type="journal article" date="2014" name="Genome Announc.">
        <title>Genome Sequence and Methylome of Soil Bacterium Gemmatirosa kalamazoonensis KBS708T, a Member of the Rarely Cultivated Gemmatimonadetes Phylum.</title>
        <authorList>
            <person name="Debruyn J.M."/>
            <person name="Radosevich M."/>
            <person name="Wommack K.E."/>
            <person name="Polson S.W."/>
            <person name="Hauser L.J."/>
            <person name="Fawaz M.N."/>
            <person name="Korlach J."/>
            <person name="Tsai Y.C."/>
        </authorList>
    </citation>
    <scope>NUCLEOTIDE SEQUENCE [LARGE SCALE GENOMIC DNA]</scope>
    <source>
        <strain evidence="3 4">KBS708</strain>
        <plasmid evidence="4">Plasmid 1</plasmid>
    </source>
</reference>
<dbReference type="Gene3D" id="3.40.50.1980">
    <property type="entry name" value="Nitrogenase molybdenum iron protein domain"/>
    <property type="match status" value="2"/>
</dbReference>
<dbReference type="PANTHER" id="PTHR30535:SF4">
    <property type="entry name" value="HEMIN-BINDING PERIPLASMIC PROTEIN HMUT"/>
    <property type="match status" value="1"/>
</dbReference>
<gene>
    <name evidence="3" type="ORF">J421_5004</name>
</gene>
<dbReference type="InParanoid" id="W0RND8"/>
<name>W0RND8_9BACT</name>
<dbReference type="PANTHER" id="PTHR30535">
    <property type="entry name" value="VITAMIN B12-BINDING PROTEIN"/>
    <property type="match status" value="1"/>
</dbReference>
<dbReference type="KEGG" id="gba:J421_5004"/>
<evidence type="ECO:0000313" key="3">
    <source>
        <dbReference type="EMBL" id="AHG92539.1"/>
    </source>
</evidence>
<dbReference type="Proteomes" id="UP000019151">
    <property type="component" value="Plasmid 1"/>
</dbReference>
<proteinExistence type="predicted"/>
<evidence type="ECO:0000256" key="1">
    <source>
        <dbReference type="SAM" id="SignalP"/>
    </source>
</evidence>
<dbReference type="HOGENOM" id="CLU_038034_6_0_0"/>
<feature type="domain" description="Fe/B12 periplasmic-binding" evidence="2">
    <location>
        <begin position="32"/>
        <end position="290"/>
    </location>
</feature>
<dbReference type="PROSITE" id="PS50983">
    <property type="entry name" value="FE_B12_PBP"/>
    <property type="match status" value="1"/>
</dbReference>
<feature type="chain" id="PRO_5004794435" evidence="1">
    <location>
        <begin position="22"/>
        <end position="299"/>
    </location>
</feature>
<evidence type="ECO:0000259" key="2">
    <source>
        <dbReference type="PROSITE" id="PS50983"/>
    </source>
</evidence>
<keyword evidence="3" id="KW-0614">Plasmid</keyword>
<dbReference type="PROSITE" id="PS51257">
    <property type="entry name" value="PROKAR_LIPOPROTEIN"/>
    <property type="match status" value="1"/>
</dbReference>
<dbReference type="SUPFAM" id="SSF53807">
    <property type="entry name" value="Helical backbone' metal receptor"/>
    <property type="match status" value="1"/>
</dbReference>
<sequence length="299" mass="32133">MPRPARRASLVSLIAAASLVAACSSRSTSGPRVVSVSKQINEFLYAIGAESVLVGRDLTSIYPPQIKQVPSVGYHRALSAEGIISTKPTLLVTDGNVGPEPVLDQVRKVGIRVETLAPGGTVDSAQALLTKLGQEFHREHAADSVLAAWRAGMDSLWRDTVKWAGQKRPRVLIIHFGQIRNDYLALKRGGSADAMLHWAGAENAIDSVGGMARLSPELIARAAPDVIIATDVGFDRYGTVDKFKTLPGVALTPAAQSNRIHRVDEQEIMYFGPRTPAVVRKLAAWFHPDSASTPPVAQH</sequence>
<evidence type="ECO:0000313" key="4">
    <source>
        <dbReference type="Proteomes" id="UP000019151"/>
    </source>
</evidence>
<dbReference type="Pfam" id="PF01497">
    <property type="entry name" value="Peripla_BP_2"/>
    <property type="match status" value="1"/>
</dbReference>
<dbReference type="EMBL" id="CP007129">
    <property type="protein sequence ID" value="AHG92539.1"/>
    <property type="molecule type" value="Genomic_DNA"/>
</dbReference>
<feature type="signal peptide" evidence="1">
    <location>
        <begin position="1"/>
        <end position="21"/>
    </location>
</feature>
<organism evidence="3 4">
    <name type="scientific">Gemmatirosa kalamazoonensis</name>
    <dbReference type="NCBI Taxonomy" id="861299"/>
    <lineage>
        <taxon>Bacteria</taxon>
        <taxon>Pseudomonadati</taxon>
        <taxon>Gemmatimonadota</taxon>
        <taxon>Gemmatimonadia</taxon>
        <taxon>Gemmatimonadales</taxon>
        <taxon>Gemmatimonadaceae</taxon>
        <taxon>Gemmatirosa</taxon>
    </lineage>
</organism>
<dbReference type="InterPro" id="IPR050902">
    <property type="entry name" value="ABC_Transporter_SBP"/>
</dbReference>
<keyword evidence="1" id="KW-0732">Signal</keyword>
<dbReference type="InterPro" id="IPR002491">
    <property type="entry name" value="ABC_transptr_periplasmic_BD"/>
</dbReference>
<dbReference type="RefSeq" id="WP_025413873.1">
    <property type="nucleotide sequence ID" value="NZ_CP007129.1"/>
</dbReference>